<dbReference type="InterPro" id="IPR022275">
    <property type="entry name" value="NHPM_bacteriocin_SS_HylD"/>
</dbReference>
<comment type="caution">
    <text evidence="3">The sequence shown here is derived from an EMBL/GenBank/DDBJ whole genome shotgun (WGS) entry which is preliminary data.</text>
</comment>
<organism evidence="3 4">
    <name type="scientific">Cohnella thailandensis</name>
    <dbReference type="NCBI Taxonomy" id="557557"/>
    <lineage>
        <taxon>Bacteria</taxon>
        <taxon>Bacillati</taxon>
        <taxon>Bacillota</taxon>
        <taxon>Bacilli</taxon>
        <taxon>Bacillales</taxon>
        <taxon>Paenibacillaceae</taxon>
        <taxon>Cohnella</taxon>
    </lineage>
</organism>
<keyword evidence="2" id="KW-0812">Transmembrane</keyword>
<gene>
    <name evidence="3" type="ORF">H7B67_24900</name>
</gene>
<keyword evidence="2" id="KW-1133">Transmembrane helix</keyword>
<keyword evidence="4" id="KW-1185">Reference proteome</keyword>
<accession>A0A841T881</accession>
<evidence type="ECO:0000313" key="3">
    <source>
        <dbReference type="EMBL" id="MBB6637381.1"/>
    </source>
</evidence>
<dbReference type="EMBL" id="JACJVQ010000021">
    <property type="protein sequence ID" value="MBB6637381.1"/>
    <property type="molecule type" value="Genomic_DNA"/>
</dbReference>
<protein>
    <submittedName>
        <fullName evidence="3">NHLP bacteriocin system secretion protein</fullName>
    </submittedName>
</protein>
<reference evidence="3 4" key="1">
    <citation type="submission" date="2020-08" db="EMBL/GenBank/DDBJ databases">
        <title>Cohnella phylogeny.</title>
        <authorList>
            <person name="Dunlap C."/>
        </authorList>
    </citation>
    <scope>NUCLEOTIDE SEQUENCE [LARGE SCALE GENOMIC DNA]</scope>
    <source>
        <strain evidence="3 4">DSM 25241</strain>
    </source>
</reference>
<name>A0A841T881_9BACL</name>
<dbReference type="Proteomes" id="UP000535838">
    <property type="component" value="Unassembled WGS sequence"/>
</dbReference>
<evidence type="ECO:0000256" key="1">
    <source>
        <dbReference type="SAM" id="MobiDB-lite"/>
    </source>
</evidence>
<evidence type="ECO:0000256" key="2">
    <source>
        <dbReference type="SAM" id="Phobius"/>
    </source>
</evidence>
<feature type="region of interest" description="Disordered" evidence="1">
    <location>
        <begin position="274"/>
        <end position="294"/>
    </location>
</feature>
<dbReference type="Gene3D" id="2.40.50.100">
    <property type="match status" value="1"/>
</dbReference>
<dbReference type="AlphaFoldDB" id="A0A841T881"/>
<feature type="transmembrane region" description="Helical" evidence="2">
    <location>
        <begin position="33"/>
        <end position="52"/>
    </location>
</feature>
<dbReference type="InterPro" id="IPR050739">
    <property type="entry name" value="MFP"/>
</dbReference>
<dbReference type="PANTHER" id="PTHR30386">
    <property type="entry name" value="MEMBRANE FUSION SUBUNIT OF EMRAB-TOLC MULTIDRUG EFFLUX PUMP"/>
    <property type="match status" value="1"/>
</dbReference>
<dbReference type="NCBIfam" id="TIGR03794">
    <property type="entry name" value="NHLM_micro_HlyD"/>
    <property type="match status" value="1"/>
</dbReference>
<evidence type="ECO:0000313" key="4">
    <source>
        <dbReference type="Proteomes" id="UP000535838"/>
    </source>
</evidence>
<dbReference type="RefSeq" id="WP_185122584.1">
    <property type="nucleotide sequence ID" value="NZ_JACJVQ010000021.1"/>
</dbReference>
<proteinExistence type="predicted"/>
<keyword evidence="2" id="KW-0472">Membrane</keyword>
<sequence length="314" mass="33974">MSTRNVFRQSAVDRLSSPEQLDTLTRVTTPKGWIALVAVGLLIAIAAVWSIAGSQSVKITGDGFIVRPGGVVAIGATVEGQITDVRIRLNDQVKRGDVIARVSQPELMDELLRLRNLHQATAASDTKAIAELDEAILLQEQLISERTRIVSPYDGRVLEVGAKKYDRLSAGVPVATLELDGGTQGGLQTIMYIPAQVGKKITPGMEVSINPTSINKEEYGNLLGRVVSISEYPATQQSMMNTLGNEAFVRQLSVTGEALLEVRIEMLTDGSTPSGYRWSTKEGPPMKLDSGTPMTGSITLYKQKPITNVLPFIR</sequence>